<dbReference type="AlphaFoldDB" id="A0A516PXI3"/>
<dbReference type="RefSeq" id="WP_143985828.1">
    <property type="nucleotide sequence ID" value="NZ_CP041692.1"/>
</dbReference>
<dbReference type="KEGG" id="mik:FOE78_08085"/>
<dbReference type="SUPFAM" id="SSF48452">
    <property type="entry name" value="TPR-like"/>
    <property type="match status" value="1"/>
</dbReference>
<dbReference type="Proteomes" id="UP000319263">
    <property type="component" value="Chromosome"/>
</dbReference>
<proteinExistence type="predicted"/>
<evidence type="ECO:0000313" key="1">
    <source>
        <dbReference type="EMBL" id="QDP95862.1"/>
    </source>
</evidence>
<sequence>MIDQRELDRLWDFADPIASEARLREASLTAPAVDRAEYSTQLARALGLQDRFDEARSLLDGIDPTSCTPAALVRIDLERGRVENSAGRPAAAVPHFLHVAEAGAADGLDFLRIDALHMLAIADRDHAVDWTRQGVEAAAASSDDRTRRWAVSLHNNLGWTLYEAGDLTGAIAEFEQALGWAEQVGTEDQRRYAREALDQAHSHLDESP</sequence>
<protein>
    <recommendedName>
        <fullName evidence="3">Tetratricopeptide repeat-containing protein</fullName>
    </recommendedName>
</protein>
<dbReference type="EMBL" id="CP041692">
    <property type="protein sequence ID" value="QDP95862.1"/>
    <property type="molecule type" value="Genomic_DNA"/>
</dbReference>
<evidence type="ECO:0000313" key="2">
    <source>
        <dbReference type="Proteomes" id="UP000319263"/>
    </source>
</evidence>
<reference evidence="1 2" key="1">
    <citation type="submission" date="2019-07" db="EMBL/GenBank/DDBJ databases">
        <title>Microlunatus dokdonensis sp. nov. isolated from the rhizospheric soil of the wild plant Elymus tsukushiensis.</title>
        <authorList>
            <person name="Ghim S.-Y."/>
            <person name="Hwang Y.-J."/>
            <person name="Son J.-S."/>
            <person name="Shin J.-H."/>
        </authorList>
    </citation>
    <scope>NUCLEOTIDE SEQUENCE [LARGE SCALE GENOMIC DNA]</scope>
    <source>
        <strain evidence="1 2">KUDC0627</strain>
    </source>
</reference>
<keyword evidence="2" id="KW-1185">Reference proteome</keyword>
<organism evidence="1 2">
    <name type="scientific">Microlunatus elymi</name>
    <dbReference type="NCBI Taxonomy" id="2596828"/>
    <lineage>
        <taxon>Bacteria</taxon>
        <taxon>Bacillati</taxon>
        <taxon>Actinomycetota</taxon>
        <taxon>Actinomycetes</taxon>
        <taxon>Propionibacteriales</taxon>
        <taxon>Propionibacteriaceae</taxon>
        <taxon>Microlunatus</taxon>
    </lineage>
</organism>
<evidence type="ECO:0008006" key="3">
    <source>
        <dbReference type="Google" id="ProtNLM"/>
    </source>
</evidence>
<accession>A0A516PXI3</accession>
<dbReference type="Gene3D" id="1.25.40.10">
    <property type="entry name" value="Tetratricopeptide repeat domain"/>
    <property type="match status" value="1"/>
</dbReference>
<dbReference type="InterPro" id="IPR011990">
    <property type="entry name" value="TPR-like_helical_dom_sf"/>
</dbReference>
<name>A0A516PXI3_9ACTN</name>
<gene>
    <name evidence="1" type="ORF">FOE78_08085</name>
</gene>
<dbReference type="OrthoDB" id="3777470at2"/>